<feature type="signal peptide" evidence="5">
    <location>
        <begin position="1"/>
        <end position="22"/>
    </location>
</feature>
<sequence>MTGPGTHPMIFAMFQIMFAARAERLMSMLGIGGRADETLLEDSHGKNSIWPLAAFEDDTMCPVSCAGVPLGELQSDLDIIPSAQGCQGTPKQHLPDCPREGGSMDTQAGGHADSFYKLTKGRVAKLSEAFESNLKAKHIFRGKVELMSYMEMWCLTKLQRHPPSQDLAEVTQHKLSGFVDDNAFAPSFFGLCKVGTGKQAKVYLVMENLMRDFMKPCNLDLKLGYQTAEPDEMKTMGWMKSIGVKAMARDESSKTPGVRVAGWSIPDAFSGEVVKMGKMDTRPDDFIEKSVSLPGHKWDKALLRSFRERVHDMRAMWLSSGEDTRSVGLSALLVHECGPVGQGLEIAELRIDPDGPGLSMDLPNSLRSPEVFASISFDLPGGIVSNEPKKYKDPYFGASGEYTTRRIAASSKPAFSTAFSLRHQVSVDGTKAPVGKMKVEIVWAGTKQGETKQRVVYGPAGTAEIPIPAAGEHCVDLTDFVEAPRPRVCFTVRAGRITVPAPPVLKLIDYAHFYPVDSERGSQWRDKSDGVGAGLATMERELVKYL</sequence>
<dbReference type="PANTHER" id="PTHR12400:SF21">
    <property type="entry name" value="KINASE"/>
    <property type="match status" value="1"/>
</dbReference>
<keyword evidence="7" id="KW-1185">Reference proteome</keyword>
<accession>A0ABN9X1C3</accession>
<dbReference type="PANTHER" id="PTHR12400">
    <property type="entry name" value="INOSITOL POLYPHOSPHATE KINASE"/>
    <property type="match status" value="1"/>
</dbReference>
<evidence type="ECO:0000256" key="4">
    <source>
        <dbReference type="RuleBase" id="RU363090"/>
    </source>
</evidence>
<keyword evidence="2 4" id="KW-0808">Transferase</keyword>
<dbReference type="Pfam" id="PF03770">
    <property type="entry name" value="IPK"/>
    <property type="match status" value="1"/>
</dbReference>
<evidence type="ECO:0000313" key="7">
    <source>
        <dbReference type="Proteomes" id="UP001189429"/>
    </source>
</evidence>
<gene>
    <name evidence="6" type="ORF">PCOR1329_LOCUS71656</name>
</gene>
<evidence type="ECO:0000256" key="5">
    <source>
        <dbReference type="SAM" id="SignalP"/>
    </source>
</evidence>
<evidence type="ECO:0000313" key="6">
    <source>
        <dbReference type="EMBL" id="CAK0891816.1"/>
    </source>
</evidence>
<dbReference type="EMBL" id="CAUYUJ010019525">
    <property type="protein sequence ID" value="CAK0891816.1"/>
    <property type="molecule type" value="Genomic_DNA"/>
</dbReference>
<evidence type="ECO:0000256" key="2">
    <source>
        <dbReference type="ARBA" id="ARBA00022679"/>
    </source>
</evidence>
<feature type="chain" id="PRO_5046256587" description="Kinase" evidence="5">
    <location>
        <begin position="23"/>
        <end position="546"/>
    </location>
</feature>
<proteinExistence type="inferred from homology"/>
<keyword evidence="5" id="KW-0732">Signal</keyword>
<name>A0ABN9X1C3_9DINO</name>
<protein>
    <recommendedName>
        <fullName evidence="4">Kinase</fullName>
        <ecNumber evidence="4">2.7.-.-</ecNumber>
    </recommendedName>
</protein>
<dbReference type="SUPFAM" id="SSF56104">
    <property type="entry name" value="SAICAR synthase-like"/>
    <property type="match status" value="1"/>
</dbReference>
<dbReference type="Proteomes" id="UP001189429">
    <property type="component" value="Unassembled WGS sequence"/>
</dbReference>
<dbReference type="InterPro" id="IPR005522">
    <property type="entry name" value="IPK"/>
</dbReference>
<dbReference type="Gene3D" id="3.30.470.160">
    <property type="entry name" value="Inositol polyphosphate kinase"/>
    <property type="match status" value="1"/>
</dbReference>
<evidence type="ECO:0000256" key="3">
    <source>
        <dbReference type="ARBA" id="ARBA00022777"/>
    </source>
</evidence>
<organism evidence="6 7">
    <name type="scientific">Prorocentrum cordatum</name>
    <dbReference type="NCBI Taxonomy" id="2364126"/>
    <lineage>
        <taxon>Eukaryota</taxon>
        <taxon>Sar</taxon>
        <taxon>Alveolata</taxon>
        <taxon>Dinophyceae</taxon>
        <taxon>Prorocentrales</taxon>
        <taxon>Prorocentraceae</taxon>
        <taxon>Prorocentrum</taxon>
    </lineage>
</organism>
<comment type="caution">
    <text evidence="6">The sequence shown here is derived from an EMBL/GenBank/DDBJ whole genome shotgun (WGS) entry which is preliminary data.</text>
</comment>
<keyword evidence="3 4" id="KW-0418">Kinase</keyword>
<dbReference type="InterPro" id="IPR038286">
    <property type="entry name" value="IPK_sf"/>
</dbReference>
<evidence type="ECO:0000256" key="1">
    <source>
        <dbReference type="ARBA" id="ARBA00007374"/>
    </source>
</evidence>
<reference evidence="6" key="1">
    <citation type="submission" date="2023-10" db="EMBL/GenBank/DDBJ databases">
        <authorList>
            <person name="Chen Y."/>
            <person name="Shah S."/>
            <person name="Dougan E. K."/>
            <person name="Thang M."/>
            <person name="Chan C."/>
        </authorList>
    </citation>
    <scope>NUCLEOTIDE SEQUENCE [LARGE SCALE GENOMIC DNA]</scope>
</reference>
<dbReference type="EC" id="2.7.-.-" evidence="4"/>
<comment type="similarity">
    <text evidence="1 4">Belongs to the inositol phosphokinase (IPK) family.</text>
</comment>